<dbReference type="EMBL" id="CP133568">
    <property type="protein sequence ID" value="WMT02884.1"/>
    <property type="molecule type" value="Genomic_DNA"/>
</dbReference>
<dbReference type="InterPro" id="IPR001254">
    <property type="entry name" value="Trypsin_dom"/>
</dbReference>
<dbReference type="Pfam" id="PF02983">
    <property type="entry name" value="Pro_Al_protease"/>
    <property type="match status" value="1"/>
</dbReference>
<dbReference type="InterPro" id="IPR018114">
    <property type="entry name" value="TRYPSIN_HIS"/>
</dbReference>
<feature type="domain" description="Peptidase S1A alpha-lytic prodomain" evidence="10">
    <location>
        <begin position="119"/>
        <end position="184"/>
    </location>
</feature>
<dbReference type="CDD" id="cd21112">
    <property type="entry name" value="alphaLP-like"/>
    <property type="match status" value="1"/>
</dbReference>
<feature type="domain" description="Peptidase S1" evidence="9">
    <location>
        <begin position="233"/>
        <end position="380"/>
    </location>
</feature>
<dbReference type="SUPFAM" id="SSF54806">
    <property type="entry name" value="Alpha-lytic protease prodomain"/>
    <property type="match status" value="2"/>
</dbReference>
<dbReference type="SUPFAM" id="SSF50494">
    <property type="entry name" value="Trypsin-like serine proteases"/>
    <property type="match status" value="1"/>
</dbReference>
<evidence type="ECO:0000313" key="12">
    <source>
        <dbReference type="Proteomes" id="UP001229313"/>
    </source>
</evidence>
<evidence type="ECO:0000256" key="2">
    <source>
        <dbReference type="ARBA" id="ARBA00022670"/>
    </source>
</evidence>
<dbReference type="PROSITE" id="PS00134">
    <property type="entry name" value="TRYPSIN_HIS"/>
    <property type="match status" value="1"/>
</dbReference>
<evidence type="ECO:0000256" key="1">
    <source>
        <dbReference type="ARBA" id="ARBA00007664"/>
    </source>
</evidence>
<evidence type="ECO:0000256" key="7">
    <source>
        <dbReference type="ARBA" id="ARBA00023157"/>
    </source>
</evidence>
<dbReference type="Pfam" id="PF00089">
    <property type="entry name" value="Trypsin"/>
    <property type="match status" value="1"/>
</dbReference>
<organism evidence="11 12">
    <name type="scientific">Lysobacter yananisis</name>
    <dbReference type="NCBI Taxonomy" id="1003114"/>
    <lineage>
        <taxon>Bacteria</taxon>
        <taxon>Pseudomonadati</taxon>
        <taxon>Pseudomonadota</taxon>
        <taxon>Gammaproteobacteria</taxon>
        <taxon>Lysobacterales</taxon>
        <taxon>Lysobacteraceae</taxon>
        <taxon>Lysobacter</taxon>
    </lineage>
</organism>
<protein>
    <submittedName>
        <fullName evidence="11">S1 family peptidase</fullName>
    </submittedName>
</protein>
<sequence>MTVSQSVRRPVGRSLLLALASTAAFASVQAVAAEPIDPRLQQAMQRDLGVSAERLPQYLATQRLSLQQGAAAQRALGSTFAGSWIERKADGSFGFVVATSGTGKAARSLAGVEVRNVRHSLLQLERSFAALDAQSNARVPGISRPFAGVQSWRVDPVSNAVVVTVAPGAIGEGVELVALSGADAGAVRFETGEGSPQLTAEVVGGIEYSWPVGSQFGVCSVGFPATKGSVRGFVTAGHCGTVGKNVNVGNRASLIPLGTFANSDFPGTDMAWVTINANHTLSGRVSNYSGGFVSVKGSVEAPIGAALCRSGRTTFYKCGTIRSKNVTVNYREGTVRGLTESNVCTGGGDSGGSWITADGQAQGVTSGGQIPLGAPDNCSVAASSRVTWFQPLKPILSKYGVTLVTH</sequence>
<accession>A0ABY9P7C3</accession>
<keyword evidence="3 8" id="KW-0732">Signal</keyword>
<evidence type="ECO:0000256" key="6">
    <source>
        <dbReference type="ARBA" id="ARBA00023145"/>
    </source>
</evidence>
<evidence type="ECO:0000256" key="5">
    <source>
        <dbReference type="ARBA" id="ARBA00022825"/>
    </source>
</evidence>
<dbReference type="InterPro" id="IPR037295">
    <property type="entry name" value="Alpha-lytic_protease_prodomain"/>
</dbReference>
<dbReference type="PIRSF" id="PIRSF001134">
    <property type="entry name" value="Streptogrisin"/>
    <property type="match status" value="1"/>
</dbReference>
<keyword evidence="5" id="KW-0720">Serine protease</keyword>
<dbReference type="Proteomes" id="UP001229313">
    <property type="component" value="Chromosome"/>
</dbReference>
<dbReference type="Gene3D" id="2.40.10.10">
    <property type="entry name" value="Trypsin-like serine proteases"/>
    <property type="match status" value="2"/>
</dbReference>
<keyword evidence="7" id="KW-1015">Disulfide bond</keyword>
<dbReference type="InterPro" id="IPR043504">
    <property type="entry name" value="Peptidase_S1_PA_chymotrypsin"/>
</dbReference>
<reference evidence="11 12" key="1">
    <citation type="submission" date="2023-08" db="EMBL/GenBank/DDBJ databases">
        <title>The whole genome sequence of Lysobacter yananisis.</title>
        <authorList>
            <person name="Sun H."/>
        </authorList>
    </citation>
    <scope>NUCLEOTIDE SEQUENCE [LARGE SCALE GENOMIC DNA]</scope>
    <source>
        <strain evidence="11 12">SNNU513</strain>
    </source>
</reference>
<evidence type="ECO:0000256" key="4">
    <source>
        <dbReference type="ARBA" id="ARBA00022801"/>
    </source>
</evidence>
<dbReference type="InterPro" id="IPR035070">
    <property type="entry name" value="Streptogrisin_prodomain"/>
</dbReference>
<feature type="signal peptide" evidence="8">
    <location>
        <begin position="1"/>
        <end position="32"/>
    </location>
</feature>
<evidence type="ECO:0000256" key="8">
    <source>
        <dbReference type="SAM" id="SignalP"/>
    </source>
</evidence>
<dbReference type="RefSeq" id="WP_309151812.1">
    <property type="nucleotide sequence ID" value="NZ_CP133568.1"/>
</dbReference>
<comment type="similarity">
    <text evidence="1">Belongs to the peptidase S1 family.</text>
</comment>
<name>A0ABY9P7C3_9GAMM</name>
<dbReference type="InterPro" id="IPR033116">
    <property type="entry name" value="TRYPSIN_SER"/>
</dbReference>
<evidence type="ECO:0000259" key="9">
    <source>
        <dbReference type="Pfam" id="PF00089"/>
    </source>
</evidence>
<dbReference type="InterPro" id="IPR004236">
    <property type="entry name" value="Pept_S1_alpha_lytic"/>
</dbReference>
<keyword evidence="12" id="KW-1185">Reference proteome</keyword>
<proteinExistence type="inferred from homology"/>
<keyword evidence="6" id="KW-0865">Zymogen</keyword>
<dbReference type="InterPro" id="IPR009003">
    <property type="entry name" value="Peptidase_S1_PA"/>
</dbReference>
<dbReference type="PROSITE" id="PS00135">
    <property type="entry name" value="TRYPSIN_SER"/>
    <property type="match status" value="1"/>
</dbReference>
<gene>
    <name evidence="11" type="ORF">RDV84_23465</name>
</gene>
<dbReference type="Gene3D" id="3.30.300.50">
    <property type="match status" value="2"/>
</dbReference>
<keyword evidence="4" id="KW-0378">Hydrolase</keyword>
<keyword evidence="2" id="KW-0645">Protease</keyword>
<dbReference type="InterPro" id="IPR001316">
    <property type="entry name" value="Pept_S1A_streptogrisin"/>
</dbReference>
<evidence type="ECO:0000313" key="11">
    <source>
        <dbReference type="EMBL" id="WMT02884.1"/>
    </source>
</evidence>
<evidence type="ECO:0000259" key="10">
    <source>
        <dbReference type="Pfam" id="PF02983"/>
    </source>
</evidence>
<dbReference type="PRINTS" id="PR00861">
    <property type="entry name" value="ALYTICPTASE"/>
</dbReference>
<feature type="chain" id="PRO_5046173546" evidence="8">
    <location>
        <begin position="33"/>
        <end position="406"/>
    </location>
</feature>
<evidence type="ECO:0000256" key="3">
    <source>
        <dbReference type="ARBA" id="ARBA00022729"/>
    </source>
</evidence>